<dbReference type="Pfam" id="PF14291">
    <property type="entry name" value="DUF4371"/>
    <property type="match status" value="1"/>
</dbReference>
<reference evidence="3" key="1">
    <citation type="submission" date="2020-05" db="EMBL/GenBank/DDBJ databases">
        <title>WGS assembly of Panicum virgatum.</title>
        <authorList>
            <person name="Lovell J.T."/>
            <person name="Jenkins J."/>
            <person name="Shu S."/>
            <person name="Juenger T.E."/>
            <person name="Schmutz J."/>
        </authorList>
    </citation>
    <scope>NUCLEOTIDE SEQUENCE</scope>
    <source>
        <strain evidence="3">AP13</strain>
    </source>
</reference>
<comment type="caution">
    <text evidence="3">The sequence shown here is derived from an EMBL/GenBank/DDBJ whole genome shotgun (WGS) entry which is preliminary data.</text>
</comment>
<name>A0A8T0SWK5_PANVG</name>
<dbReference type="EMBL" id="CM029045">
    <property type="protein sequence ID" value="KAG2603250.1"/>
    <property type="molecule type" value="Genomic_DNA"/>
</dbReference>
<feature type="region of interest" description="Disordered" evidence="1">
    <location>
        <begin position="1"/>
        <end position="100"/>
    </location>
</feature>
<dbReference type="InterPro" id="IPR025398">
    <property type="entry name" value="DUF4371"/>
</dbReference>
<evidence type="ECO:0000259" key="2">
    <source>
        <dbReference type="Pfam" id="PF14291"/>
    </source>
</evidence>
<feature type="compositionally biased region" description="Basic and acidic residues" evidence="1">
    <location>
        <begin position="43"/>
        <end position="53"/>
    </location>
</feature>
<organism evidence="3 4">
    <name type="scientific">Panicum virgatum</name>
    <name type="common">Blackwell switchgrass</name>
    <dbReference type="NCBI Taxonomy" id="38727"/>
    <lineage>
        <taxon>Eukaryota</taxon>
        <taxon>Viridiplantae</taxon>
        <taxon>Streptophyta</taxon>
        <taxon>Embryophyta</taxon>
        <taxon>Tracheophyta</taxon>
        <taxon>Spermatophyta</taxon>
        <taxon>Magnoliopsida</taxon>
        <taxon>Liliopsida</taxon>
        <taxon>Poales</taxon>
        <taxon>Poaceae</taxon>
        <taxon>PACMAD clade</taxon>
        <taxon>Panicoideae</taxon>
        <taxon>Panicodae</taxon>
        <taxon>Paniceae</taxon>
        <taxon>Panicinae</taxon>
        <taxon>Panicum</taxon>
        <taxon>Panicum sect. Hiantes</taxon>
    </lineage>
</organism>
<protein>
    <recommendedName>
        <fullName evidence="2">DUF4371 domain-containing protein</fullName>
    </recommendedName>
</protein>
<feature type="compositionally biased region" description="Acidic residues" evidence="1">
    <location>
        <begin position="54"/>
        <end position="65"/>
    </location>
</feature>
<gene>
    <name evidence="3" type="ORF">PVAP13_5KG757260</name>
</gene>
<dbReference type="InterPro" id="IPR012337">
    <property type="entry name" value="RNaseH-like_sf"/>
</dbReference>
<evidence type="ECO:0000256" key="1">
    <source>
        <dbReference type="SAM" id="MobiDB-lite"/>
    </source>
</evidence>
<proteinExistence type="predicted"/>
<feature type="domain" description="DUF4371" evidence="2">
    <location>
        <begin position="179"/>
        <end position="415"/>
    </location>
</feature>
<dbReference type="AlphaFoldDB" id="A0A8T0SWK5"/>
<dbReference type="SUPFAM" id="SSF53098">
    <property type="entry name" value="Ribonuclease H-like"/>
    <property type="match status" value="1"/>
</dbReference>
<dbReference type="PANTHER" id="PTHR45749">
    <property type="match status" value="1"/>
</dbReference>
<evidence type="ECO:0000313" key="4">
    <source>
        <dbReference type="Proteomes" id="UP000823388"/>
    </source>
</evidence>
<keyword evidence="4" id="KW-1185">Reference proteome</keyword>
<sequence length="779" mass="89839">MLPKKHLSGAEKRKKRKRDEQFIESQRGEIHKFFPASNNARIDGTEELDHNLNSEDDVNDNEDATGEQNLNEDSAEEQNLQQPSVDIPTPNGEGLESTLPDIYDPRMWESLDNCKRDILIEKGPIRQLDLEFPVDKFNMHFSYTYYSKKLNNGEFVDRKWLVYSKYLFKSNQSKSFLASEGLNDWKHLSERLKLHESSLEHLTSMNIWNELRQRLRENKTIDDEMQREIAREKERWRQVLVRIVAAIKFLAKNKLAFRGSNEKLYQANNGNFLGTVEIMAEFDHVMQEHIRRIQSNEIHHHYLGHNIQNELISLLAKAVKNHILKIIKDAKYFSIILDCTPDVSHEEQMTLIVRCVNMSSTIPRVEEFFLDFLKVDDTSGEGLFNVLLDALPENRLNVADLRGQGYDNGSNMKGHNKSVQKRLLEINPKALYMPCACHSLNFTLCDMAKSCRQAVSFFGIIQQIYVLFARSTKRWKILHDNVPKLTVKPLSNTRWESRIKSVQPIRYQTAQIRKALQEVQKVSTDDPAAVSDAQSFFSALGTFEVIAGMLQSKIVCLNTTLKQIEGVISYFQKFRNEGFDSSIEIAKAIASDMDIEPTFPIKHEELQRSAMESFRVEYFLVIVDAAIASLNRRFEQLKTFEKVFGFLFNSENLKSLDDNDLRKCCTTFADLYTHDNSSDVDLDGFFSELKVLQVTLPDKLMSATEILQFVTAADCYPNVFIAYRILLTVPVIIASAKRKRLNGLAMCCIEREVLENIDLDVVLNDFASQNARRKFFVKN</sequence>
<dbReference type="Proteomes" id="UP000823388">
    <property type="component" value="Chromosome 5K"/>
</dbReference>
<evidence type="ECO:0000313" key="3">
    <source>
        <dbReference type="EMBL" id="KAG2603250.1"/>
    </source>
</evidence>
<feature type="compositionally biased region" description="Basic residues" evidence="1">
    <location>
        <begin position="1"/>
        <end position="17"/>
    </location>
</feature>
<dbReference type="PANTHER" id="PTHR45749:SF35">
    <property type="entry name" value="AC-LIKE TRANSPOSASE-RELATED"/>
    <property type="match status" value="1"/>
</dbReference>
<feature type="compositionally biased region" description="Polar residues" evidence="1">
    <location>
        <begin position="66"/>
        <end position="84"/>
    </location>
</feature>
<accession>A0A8T0SWK5</accession>
<feature type="compositionally biased region" description="Basic and acidic residues" evidence="1">
    <location>
        <begin position="18"/>
        <end position="32"/>
    </location>
</feature>